<accession>A0AAU9DHI9</accession>
<name>A0AAU9DHI9_9FUSO</name>
<feature type="transmembrane region" description="Helical" evidence="7">
    <location>
        <begin position="342"/>
        <end position="361"/>
    </location>
</feature>
<evidence type="ECO:0000256" key="6">
    <source>
        <dbReference type="RuleBase" id="RU003732"/>
    </source>
</evidence>
<dbReference type="InterPro" id="IPR000175">
    <property type="entry name" value="Na/ntran_symport"/>
</dbReference>
<evidence type="ECO:0000256" key="2">
    <source>
        <dbReference type="ARBA" id="ARBA00022448"/>
    </source>
</evidence>
<dbReference type="PROSITE" id="PS50267">
    <property type="entry name" value="NA_NEUROTRAN_SYMP_3"/>
    <property type="match status" value="1"/>
</dbReference>
<feature type="transmembrane region" description="Helical" evidence="7">
    <location>
        <begin position="146"/>
        <end position="164"/>
    </location>
</feature>
<comment type="subcellular location">
    <subcellularLocation>
        <location evidence="1">Membrane</location>
        <topology evidence="1">Multi-pass membrane protein</topology>
    </subcellularLocation>
</comment>
<comment type="similarity">
    <text evidence="6">Belongs to the sodium:neurotransmitter symporter (SNF) (TC 2.A.22) family.</text>
</comment>
<dbReference type="KEGG" id="haby:HLVA_07730"/>
<keyword evidence="2 6" id="KW-0813">Transport</keyword>
<dbReference type="GO" id="GO:0016020">
    <property type="term" value="C:membrane"/>
    <property type="evidence" value="ECO:0007669"/>
    <property type="project" value="UniProtKB-SubCell"/>
</dbReference>
<evidence type="ECO:0000256" key="5">
    <source>
        <dbReference type="ARBA" id="ARBA00023136"/>
    </source>
</evidence>
<gene>
    <name evidence="8" type="ORF">HLVA_07730</name>
</gene>
<evidence type="ECO:0000256" key="7">
    <source>
        <dbReference type="SAM" id="Phobius"/>
    </source>
</evidence>
<feature type="transmembrane region" description="Helical" evidence="7">
    <location>
        <begin position="88"/>
        <end position="112"/>
    </location>
</feature>
<dbReference type="SUPFAM" id="SSF161070">
    <property type="entry name" value="SNF-like"/>
    <property type="match status" value="1"/>
</dbReference>
<dbReference type="AlphaFoldDB" id="A0AAU9DHI9"/>
<keyword evidence="5 7" id="KW-0472">Membrane</keyword>
<feature type="transmembrane region" description="Helical" evidence="7">
    <location>
        <begin position="250"/>
        <end position="274"/>
    </location>
</feature>
<keyword evidence="6" id="KW-0769">Symport</keyword>
<keyword evidence="9" id="KW-1185">Reference proteome</keyword>
<sequence>MGEIKREGFANKIGAIAAIAGSAIGLGNIWRFPYMAGSNGGGAFLFVYLICIAILGFSVMMAEFILGRAAQRNVVGAYGKFGNKNWKIVGYIANITGFVLLSFYGIIGGWALKYIYLSITNSFSGKTSTQLGAIFSSFIGKGMQPLFWYILFMALTAIIILSGVQKGIEKASEIMMPLLFGIIIILAVRALFLPGAKEGLKFLFAVDFSKITGKVILSALGHSFFTLSLGMGTMVIYGSYIKEKTKLENVALQVIIADTLVAILAGIVIFPAIFTFGINPAGGPGLAFITLPNVFLKITGGYFIAILFFALLSIAALTSSISILEVLVAYFVEEKNIDRKKATIVTTIVMIMVGIPASLSLNPSRHLIFGGKSIFDWFDFFTGTLMLPVGGLFVSIFVGWFLDKNIIKKELKDNQLLMKFLSFTLKFIAPITVFIVLINGLGIIK</sequence>
<evidence type="ECO:0000256" key="4">
    <source>
        <dbReference type="ARBA" id="ARBA00022989"/>
    </source>
</evidence>
<proteinExistence type="inferred from homology"/>
<feature type="transmembrane region" description="Helical" evidence="7">
    <location>
        <begin position="176"/>
        <end position="195"/>
    </location>
</feature>
<feature type="transmembrane region" description="Helical" evidence="7">
    <location>
        <begin position="12"/>
        <end position="30"/>
    </location>
</feature>
<keyword evidence="3 6" id="KW-0812">Transmembrane</keyword>
<dbReference type="RefSeq" id="WP_307905136.1">
    <property type="nucleotide sequence ID" value="NZ_AP027059.1"/>
</dbReference>
<keyword evidence="4 7" id="KW-1133">Transmembrane helix</keyword>
<dbReference type="CDD" id="cd10336">
    <property type="entry name" value="SLC6sbd_Tyt1-Like"/>
    <property type="match status" value="1"/>
</dbReference>
<feature type="transmembrane region" description="Helical" evidence="7">
    <location>
        <begin position="423"/>
        <end position="444"/>
    </location>
</feature>
<dbReference type="PANTHER" id="PTHR42948">
    <property type="entry name" value="TRANSPORTER"/>
    <property type="match status" value="1"/>
</dbReference>
<dbReference type="Pfam" id="PF00209">
    <property type="entry name" value="SNF"/>
    <property type="match status" value="2"/>
</dbReference>
<organism evidence="8 9">
    <name type="scientific">Haliovirga abyssi</name>
    <dbReference type="NCBI Taxonomy" id="2996794"/>
    <lineage>
        <taxon>Bacteria</taxon>
        <taxon>Fusobacteriati</taxon>
        <taxon>Fusobacteriota</taxon>
        <taxon>Fusobacteriia</taxon>
        <taxon>Fusobacteriales</taxon>
        <taxon>Haliovirgaceae</taxon>
        <taxon>Haliovirga</taxon>
    </lineage>
</organism>
<dbReference type="InterPro" id="IPR047218">
    <property type="entry name" value="YocR/YhdH-like"/>
</dbReference>
<dbReference type="PRINTS" id="PR00176">
    <property type="entry name" value="NANEUSMPORT"/>
</dbReference>
<feature type="transmembrane region" description="Helical" evidence="7">
    <location>
        <begin position="381"/>
        <end position="402"/>
    </location>
</feature>
<evidence type="ECO:0000313" key="8">
    <source>
        <dbReference type="EMBL" id="BDU50204.1"/>
    </source>
</evidence>
<dbReference type="InterPro" id="IPR037272">
    <property type="entry name" value="SNS_sf"/>
</dbReference>
<dbReference type="PANTHER" id="PTHR42948:SF1">
    <property type="entry name" value="TRANSPORTER"/>
    <property type="match status" value="1"/>
</dbReference>
<protein>
    <recommendedName>
        <fullName evidence="6">Transporter</fullName>
    </recommendedName>
</protein>
<feature type="transmembrane region" description="Helical" evidence="7">
    <location>
        <begin position="42"/>
        <end position="67"/>
    </location>
</feature>
<dbReference type="GO" id="GO:0015293">
    <property type="term" value="F:symporter activity"/>
    <property type="evidence" value="ECO:0007669"/>
    <property type="project" value="UniProtKB-KW"/>
</dbReference>
<reference evidence="8 9" key="1">
    <citation type="submission" date="2022-11" db="EMBL/GenBank/DDBJ databases">
        <title>Haliovirga abyssi gen. nov., sp. nov., a mesophilic fermentative bacterium isolated from the Iheya North hydrothermal field and the proposal of Haliovirgaceae fam. nov.</title>
        <authorList>
            <person name="Miyazaki U."/>
            <person name="Tame A."/>
            <person name="Miyazaki J."/>
            <person name="Takai K."/>
            <person name="Sawayama S."/>
            <person name="Kitajima M."/>
            <person name="Okamoto A."/>
            <person name="Nakagawa S."/>
        </authorList>
    </citation>
    <scope>NUCLEOTIDE SEQUENCE [LARGE SCALE GENOMIC DNA]</scope>
    <source>
        <strain evidence="8 9">IC12</strain>
    </source>
</reference>
<evidence type="ECO:0000256" key="3">
    <source>
        <dbReference type="ARBA" id="ARBA00022692"/>
    </source>
</evidence>
<dbReference type="EMBL" id="AP027059">
    <property type="protein sequence ID" value="BDU50204.1"/>
    <property type="molecule type" value="Genomic_DNA"/>
</dbReference>
<evidence type="ECO:0000313" key="9">
    <source>
        <dbReference type="Proteomes" id="UP001321582"/>
    </source>
</evidence>
<feature type="transmembrane region" description="Helical" evidence="7">
    <location>
        <begin position="215"/>
        <end position="238"/>
    </location>
</feature>
<feature type="transmembrane region" description="Helical" evidence="7">
    <location>
        <begin position="302"/>
        <end position="330"/>
    </location>
</feature>
<dbReference type="PROSITE" id="PS00610">
    <property type="entry name" value="NA_NEUROTRAN_SYMP_1"/>
    <property type="match status" value="1"/>
</dbReference>
<dbReference type="Proteomes" id="UP001321582">
    <property type="component" value="Chromosome"/>
</dbReference>
<evidence type="ECO:0000256" key="1">
    <source>
        <dbReference type="ARBA" id="ARBA00004141"/>
    </source>
</evidence>
<dbReference type="NCBIfam" id="NF037979">
    <property type="entry name" value="Na_transp"/>
    <property type="match status" value="1"/>
</dbReference>